<dbReference type="Proteomes" id="UP000235484">
    <property type="component" value="Unassembled WGS sequence"/>
</dbReference>
<evidence type="ECO:0000313" key="1">
    <source>
        <dbReference type="EMBL" id="CUR40657.1"/>
    </source>
</evidence>
<organism evidence="1 2">
    <name type="scientific">Limosilactobacillus reuteri</name>
    <name type="common">Lactobacillus reuteri</name>
    <dbReference type="NCBI Taxonomy" id="1598"/>
    <lineage>
        <taxon>Bacteria</taxon>
        <taxon>Bacillati</taxon>
        <taxon>Bacillota</taxon>
        <taxon>Bacilli</taxon>
        <taxon>Lactobacillales</taxon>
        <taxon>Lactobacillaceae</taxon>
        <taxon>Limosilactobacillus</taxon>
    </lineage>
</organism>
<reference evidence="2" key="1">
    <citation type="submission" date="2015-10" db="EMBL/GenBank/DDBJ databases">
        <authorList>
            <person name="Crossman L.C."/>
        </authorList>
    </citation>
    <scope>NUCLEOTIDE SEQUENCE [LARGE SCALE GENOMIC DNA]</scope>
    <source>
        <strain evidence="2">20-2</strain>
    </source>
</reference>
<sequence length="44" mass="5183">MPVSAREKAQDNNCWRVWALMGQLNGYPTDYHKRYLHFSVVGRS</sequence>
<dbReference type="AlphaFoldDB" id="A0A0U5JRX7"/>
<accession>A0A0U5JRX7</accession>
<dbReference type="EMBL" id="LN887562">
    <property type="protein sequence ID" value="CUR40657.1"/>
    <property type="molecule type" value="Genomic_DNA"/>
</dbReference>
<gene>
    <name evidence="1" type="ORF">LRLP16767_LR202_00716</name>
</gene>
<evidence type="ECO:0000313" key="2">
    <source>
        <dbReference type="Proteomes" id="UP000235484"/>
    </source>
</evidence>
<proteinExistence type="predicted"/>
<protein>
    <submittedName>
        <fullName evidence="1">Uncharacterized protein</fullName>
    </submittedName>
</protein>
<name>A0A0U5JRX7_LIMRT</name>